<evidence type="ECO:0000259" key="12">
    <source>
        <dbReference type="Pfam" id="PF00060"/>
    </source>
</evidence>
<sequence length="91" mass="10686">MSFVVWVLEHRKNKHFQGSPSRQVETSVWFSFSTLVFSETERVLSNWTKFEMALWIFAVLLLTVSYTASLTSIYIINCCKTIVKEFERGRV</sequence>
<comment type="subcellular location">
    <subcellularLocation>
        <location evidence="1">Membrane</location>
        <topology evidence="1">Multi-pass membrane protein</topology>
    </subcellularLocation>
</comment>
<dbReference type="Proteomes" id="UP000238479">
    <property type="component" value="Chromosome 6"/>
</dbReference>
<dbReference type="Gene3D" id="1.10.287.70">
    <property type="match status" value="1"/>
</dbReference>
<dbReference type="GO" id="GO:0015276">
    <property type="term" value="F:ligand-gated monoatomic ion channel activity"/>
    <property type="evidence" value="ECO:0007669"/>
    <property type="project" value="InterPro"/>
</dbReference>
<evidence type="ECO:0000256" key="3">
    <source>
        <dbReference type="ARBA" id="ARBA00022692"/>
    </source>
</evidence>
<feature type="transmembrane region" description="Helical" evidence="11">
    <location>
        <begin position="52"/>
        <end position="76"/>
    </location>
</feature>
<evidence type="ECO:0000256" key="9">
    <source>
        <dbReference type="ARBA" id="ARBA00023286"/>
    </source>
</evidence>
<dbReference type="Gramene" id="PRQ27369">
    <property type="protein sequence ID" value="PRQ27369"/>
    <property type="gene ID" value="RchiOBHm_Chr6g0304591"/>
</dbReference>
<dbReference type="AlphaFoldDB" id="A0A2P6PZP3"/>
<dbReference type="Pfam" id="PF00060">
    <property type="entry name" value="Lig_chan"/>
    <property type="match status" value="1"/>
</dbReference>
<dbReference type="PANTHER" id="PTHR18966">
    <property type="entry name" value="IONOTROPIC GLUTAMATE RECEPTOR"/>
    <property type="match status" value="1"/>
</dbReference>
<keyword evidence="9" id="KW-1071">Ligand-gated ion channel</keyword>
<comment type="caution">
    <text evidence="13">The sequence shown here is derived from an EMBL/GenBank/DDBJ whole genome shotgun (WGS) entry which is preliminary data.</text>
</comment>
<dbReference type="InterPro" id="IPR015683">
    <property type="entry name" value="Ionotropic_Glu_rcpt"/>
</dbReference>
<evidence type="ECO:0000256" key="10">
    <source>
        <dbReference type="ARBA" id="ARBA00023303"/>
    </source>
</evidence>
<keyword evidence="14" id="KW-1185">Reference proteome</keyword>
<keyword evidence="2" id="KW-0813">Transport</keyword>
<protein>
    <submittedName>
        <fullName evidence="13">Putative ionotropic glutamate receptor</fullName>
    </submittedName>
</protein>
<reference evidence="13 14" key="1">
    <citation type="journal article" date="2018" name="Nat. Genet.">
        <title>The Rosa genome provides new insights in the design of modern roses.</title>
        <authorList>
            <person name="Bendahmane M."/>
        </authorList>
    </citation>
    <scope>NUCLEOTIDE SEQUENCE [LARGE SCALE GENOMIC DNA]</scope>
    <source>
        <strain evidence="14">cv. Old Blush</strain>
    </source>
</reference>
<evidence type="ECO:0000256" key="2">
    <source>
        <dbReference type="ARBA" id="ARBA00022448"/>
    </source>
</evidence>
<dbReference type="GO" id="GO:0016020">
    <property type="term" value="C:membrane"/>
    <property type="evidence" value="ECO:0007669"/>
    <property type="project" value="UniProtKB-SubCell"/>
</dbReference>
<evidence type="ECO:0000256" key="1">
    <source>
        <dbReference type="ARBA" id="ARBA00004141"/>
    </source>
</evidence>
<keyword evidence="5" id="KW-0406">Ion transport</keyword>
<keyword evidence="7 13" id="KW-0675">Receptor</keyword>
<feature type="domain" description="Ionotropic glutamate receptor C-terminal" evidence="12">
    <location>
        <begin position="1"/>
        <end position="86"/>
    </location>
</feature>
<dbReference type="EMBL" id="PDCK01000044">
    <property type="protein sequence ID" value="PRQ27369.1"/>
    <property type="molecule type" value="Genomic_DNA"/>
</dbReference>
<dbReference type="STRING" id="74649.A0A2P6PZP3"/>
<evidence type="ECO:0000256" key="7">
    <source>
        <dbReference type="ARBA" id="ARBA00023170"/>
    </source>
</evidence>
<keyword evidence="8" id="KW-0325">Glycoprotein</keyword>
<keyword evidence="3 11" id="KW-0812">Transmembrane</keyword>
<evidence type="ECO:0000256" key="5">
    <source>
        <dbReference type="ARBA" id="ARBA00023065"/>
    </source>
</evidence>
<keyword evidence="4 11" id="KW-1133">Transmembrane helix</keyword>
<evidence type="ECO:0000256" key="8">
    <source>
        <dbReference type="ARBA" id="ARBA00023180"/>
    </source>
</evidence>
<organism evidence="13 14">
    <name type="scientific">Rosa chinensis</name>
    <name type="common">China rose</name>
    <dbReference type="NCBI Taxonomy" id="74649"/>
    <lineage>
        <taxon>Eukaryota</taxon>
        <taxon>Viridiplantae</taxon>
        <taxon>Streptophyta</taxon>
        <taxon>Embryophyta</taxon>
        <taxon>Tracheophyta</taxon>
        <taxon>Spermatophyta</taxon>
        <taxon>Magnoliopsida</taxon>
        <taxon>eudicotyledons</taxon>
        <taxon>Gunneridae</taxon>
        <taxon>Pentapetalae</taxon>
        <taxon>rosids</taxon>
        <taxon>fabids</taxon>
        <taxon>Rosales</taxon>
        <taxon>Rosaceae</taxon>
        <taxon>Rosoideae</taxon>
        <taxon>Rosoideae incertae sedis</taxon>
        <taxon>Rosa</taxon>
    </lineage>
</organism>
<evidence type="ECO:0000256" key="6">
    <source>
        <dbReference type="ARBA" id="ARBA00023136"/>
    </source>
</evidence>
<evidence type="ECO:0000313" key="14">
    <source>
        <dbReference type="Proteomes" id="UP000238479"/>
    </source>
</evidence>
<evidence type="ECO:0000256" key="11">
    <source>
        <dbReference type="SAM" id="Phobius"/>
    </source>
</evidence>
<proteinExistence type="predicted"/>
<gene>
    <name evidence="13" type="ORF">RchiOBHm_Chr6g0304591</name>
</gene>
<dbReference type="InterPro" id="IPR001320">
    <property type="entry name" value="Iontro_rcpt_C"/>
</dbReference>
<keyword evidence="10" id="KW-0407">Ion channel</keyword>
<evidence type="ECO:0000313" key="13">
    <source>
        <dbReference type="EMBL" id="PRQ27369.1"/>
    </source>
</evidence>
<accession>A0A2P6PZP3</accession>
<evidence type="ECO:0000256" key="4">
    <source>
        <dbReference type="ARBA" id="ARBA00022989"/>
    </source>
</evidence>
<keyword evidence="6 11" id="KW-0472">Membrane</keyword>
<name>A0A2P6PZP3_ROSCH</name>